<protein>
    <submittedName>
        <fullName evidence="2">Uncharacterized protein</fullName>
    </submittedName>
</protein>
<organism evidence="2 3">
    <name type="scientific">Leptothoe kymatousa TAU-MAC 1615</name>
    <dbReference type="NCBI Taxonomy" id="2364775"/>
    <lineage>
        <taxon>Bacteria</taxon>
        <taxon>Bacillati</taxon>
        <taxon>Cyanobacteriota</taxon>
        <taxon>Cyanophyceae</taxon>
        <taxon>Nodosilineales</taxon>
        <taxon>Cymatolegaceae</taxon>
        <taxon>Leptothoe</taxon>
        <taxon>Leptothoe kymatousa</taxon>
    </lineage>
</organism>
<feature type="region of interest" description="Disordered" evidence="1">
    <location>
        <begin position="1"/>
        <end position="44"/>
    </location>
</feature>
<comment type="caution">
    <text evidence="2">The sequence shown here is derived from an EMBL/GenBank/DDBJ whole genome shotgun (WGS) entry which is preliminary data.</text>
</comment>
<name>A0ABS5Y5E7_9CYAN</name>
<gene>
    <name evidence="2" type="ORF">IXB28_08315</name>
</gene>
<dbReference type="RefSeq" id="WP_215618100.1">
    <property type="nucleotide sequence ID" value="NZ_JADOER010000005.1"/>
</dbReference>
<sequence>MERQHESYDNRQEHFQAPSYTAHHRAPIPRLPKGATTITKPRKHRYAPVAVPNAMGVIQEKRKTGGQTDGDQAMYATPR</sequence>
<proteinExistence type="predicted"/>
<evidence type="ECO:0000313" key="2">
    <source>
        <dbReference type="EMBL" id="MBT9312205.1"/>
    </source>
</evidence>
<dbReference type="EMBL" id="JADOER010000005">
    <property type="protein sequence ID" value="MBT9312205.1"/>
    <property type="molecule type" value="Genomic_DNA"/>
</dbReference>
<evidence type="ECO:0000313" key="3">
    <source>
        <dbReference type="Proteomes" id="UP001196661"/>
    </source>
</evidence>
<evidence type="ECO:0000256" key="1">
    <source>
        <dbReference type="SAM" id="MobiDB-lite"/>
    </source>
</evidence>
<dbReference type="Proteomes" id="UP001196661">
    <property type="component" value="Unassembled WGS sequence"/>
</dbReference>
<reference evidence="2 3" key="1">
    <citation type="journal article" date="2021" name="Mar. Drugs">
        <title>Genome Reduction and Secondary Metabolism of the Marine Sponge-Associated Cyanobacterium Leptothoe.</title>
        <authorList>
            <person name="Konstantinou D."/>
            <person name="Popin R.V."/>
            <person name="Fewer D.P."/>
            <person name="Sivonen K."/>
            <person name="Gkelis S."/>
        </authorList>
    </citation>
    <scope>NUCLEOTIDE SEQUENCE [LARGE SCALE GENOMIC DNA]</scope>
    <source>
        <strain evidence="2 3">TAU-MAC 1615</strain>
    </source>
</reference>
<feature type="compositionally biased region" description="Basic and acidic residues" evidence="1">
    <location>
        <begin position="1"/>
        <end position="14"/>
    </location>
</feature>
<accession>A0ABS5Y5E7</accession>
<keyword evidence="3" id="KW-1185">Reference proteome</keyword>
<feature type="region of interest" description="Disordered" evidence="1">
    <location>
        <begin position="59"/>
        <end position="79"/>
    </location>
</feature>